<keyword evidence="2 7" id="KW-0813">Transport</keyword>
<sequence>MVTTADGKPISSVSVSVVGSNIATQTDDAGRFKLTVPAGATLNVSYVGYVSQRVFIGNATTLSIVLKEDAQALDEVLVIGYGSGTAIGTRLGSKTTVTSKDIEGKPTANALEALQGRVPGLSVLTSNGEPSATQSIRLHGSGSLGASSTPLFVVDGIPVDAGSIVSTNPDDWESITVLKDAAATSIYGSRAANGVIYFKSKQGKAGERSNITARIQKGTNDLASRKHIENFMNTQELRAFWLETGFRTQAQIDQISATYGDDTFDWGKYYYRENTSYGEYNLNISGGSPRTTYFISGGFYDQEGIMYRSGFKRATLRSNISSKLNDWARVGLNLSGGQDKRQSNPYNSNNTNGGLSLLALPWYSPFDENGEEYYGVTIPGLGRYSPRYLADMMPTNNVNQQFNPTAFVEIVPIKGLTIKSQAGMDYFNYRITSLRYPSYAGALGNGTVSEEWQQGAQRTMTNTIDYRSRFKEVHDFSILFGQESTKYTYSSFSAGGSGLTDDRLLLLGNTIANSRSAGSSKSEFAYNSYFGRLGYSYSNKYYFDFTLRNDASSRFGKNNRNATFWAVGLMWEAKKENFLKDVDWLDNLSVKASIGTQGNSSIGNYESLATVGSTVYNSAPAWGVSAPGNPSLAWEEQTKTTLGIQGGVGGGIMNFNIEFYKRVTENMLVSVPYPYTSGFSDITSNVGSLQNTGVDVDLVFNVFKSSTYYFTPYINFNYNKQKITELFQGKSYWIVPNTGVSWAVGKPVEFFYPIQKGVNPQTGLMEWYVPGEDITVTRKDDSDVTSTWNSTTLAQSTGLKRHSPFVGGFGFSSGYKGIFFDMSFVFNKDKYMINNDRYFFVNPYNFAGYNQLKDVMDYWKQPGDNARYPKYGTVNQFDSALIEDASFLRMKHLRVGYDIPKKWLGVQNFFRSAKIYYLGRNLWTTTKYSGPDPEVDSNLALGVNPNTKQSVFGIELQF</sequence>
<dbReference type="Pfam" id="PF13715">
    <property type="entry name" value="CarbopepD_reg_2"/>
    <property type="match status" value="1"/>
</dbReference>
<keyword evidence="10" id="KW-1185">Reference proteome</keyword>
<organism evidence="9 10">
    <name type="scientific">Sphingobacterium thermophilum</name>
    <dbReference type="NCBI Taxonomy" id="768534"/>
    <lineage>
        <taxon>Bacteria</taxon>
        <taxon>Pseudomonadati</taxon>
        <taxon>Bacteroidota</taxon>
        <taxon>Sphingobacteriia</taxon>
        <taxon>Sphingobacteriales</taxon>
        <taxon>Sphingobacteriaceae</taxon>
        <taxon>Sphingobacterium</taxon>
    </lineage>
</organism>
<evidence type="ECO:0000256" key="2">
    <source>
        <dbReference type="ARBA" id="ARBA00022448"/>
    </source>
</evidence>
<dbReference type="InterPro" id="IPR023996">
    <property type="entry name" value="TonB-dep_OMP_SusC/RagA"/>
</dbReference>
<keyword evidence="6 7" id="KW-0998">Cell outer membrane</keyword>
<dbReference type="InterPro" id="IPR023997">
    <property type="entry name" value="TonB-dep_OMP_SusC/RagA_CS"/>
</dbReference>
<evidence type="ECO:0000256" key="1">
    <source>
        <dbReference type="ARBA" id="ARBA00004571"/>
    </source>
</evidence>
<evidence type="ECO:0000259" key="8">
    <source>
        <dbReference type="Pfam" id="PF07715"/>
    </source>
</evidence>
<evidence type="ECO:0000313" key="10">
    <source>
        <dbReference type="Proteomes" id="UP001500394"/>
    </source>
</evidence>
<comment type="caution">
    <text evidence="9">The sequence shown here is derived from an EMBL/GenBank/DDBJ whole genome shotgun (WGS) entry which is preliminary data.</text>
</comment>
<evidence type="ECO:0000256" key="7">
    <source>
        <dbReference type="PROSITE-ProRule" id="PRU01360"/>
    </source>
</evidence>
<evidence type="ECO:0000256" key="4">
    <source>
        <dbReference type="ARBA" id="ARBA00022692"/>
    </source>
</evidence>
<dbReference type="InterPro" id="IPR012910">
    <property type="entry name" value="Plug_dom"/>
</dbReference>
<dbReference type="NCBIfam" id="TIGR04057">
    <property type="entry name" value="SusC_RagA_signa"/>
    <property type="match status" value="1"/>
</dbReference>
<proteinExistence type="inferred from homology"/>
<keyword evidence="9" id="KW-0675">Receptor</keyword>
<evidence type="ECO:0000256" key="3">
    <source>
        <dbReference type="ARBA" id="ARBA00022452"/>
    </source>
</evidence>
<accession>A0ABP8R170</accession>
<keyword evidence="4 7" id="KW-0812">Transmembrane</keyword>
<dbReference type="InterPro" id="IPR039426">
    <property type="entry name" value="TonB-dep_rcpt-like"/>
</dbReference>
<keyword evidence="5 7" id="KW-0472">Membrane</keyword>
<dbReference type="EMBL" id="BAABGR010000015">
    <property type="protein sequence ID" value="GAA4515572.1"/>
    <property type="molecule type" value="Genomic_DNA"/>
</dbReference>
<evidence type="ECO:0000313" key="9">
    <source>
        <dbReference type="EMBL" id="GAA4515572.1"/>
    </source>
</evidence>
<dbReference type="InterPro" id="IPR036942">
    <property type="entry name" value="Beta-barrel_TonB_sf"/>
</dbReference>
<gene>
    <name evidence="9" type="ORF">GCM10023173_13530</name>
</gene>
<comment type="similarity">
    <text evidence="7">Belongs to the TonB-dependent receptor family.</text>
</comment>
<dbReference type="SUPFAM" id="SSF56935">
    <property type="entry name" value="Porins"/>
    <property type="match status" value="1"/>
</dbReference>
<comment type="subcellular location">
    <subcellularLocation>
        <location evidence="1 7">Cell outer membrane</location>
        <topology evidence="1 7">Multi-pass membrane protein</topology>
    </subcellularLocation>
</comment>
<keyword evidence="3 7" id="KW-1134">Transmembrane beta strand</keyword>
<dbReference type="InterPro" id="IPR037066">
    <property type="entry name" value="Plug_dom_sf"/>
</dbReference>
<dbReference type="Gene3D" id="2.40.170.20">
    <property type="entry name" value="TonB-dependent receptor, beta-barrel domain"/>
    <property type="match status" value="1"/>
</dbReference>
<dbReference type="Proteomes" id="UP001500394">
    <property type="component" value="Unassembled WGS sequence"/>
</dbReference>
<reference evidence="10" key="1">
    <citation type="journal article" date="2019" name="Int. J. Syst. Evol. Microbiol.">
        <title>The Global Catalogue of Microorganisms (GCM) 10K type strain sequencing project: providing services to taxonomists for standard genome sequencing and annotation.</title>
        <authorList>
            <consortium name="The Broad Institute Genomics Platform"/>
            <consortium name="The Broad Institute Genome Sequencing Center for Infectious Disease"/>
            <person name="Wu L."/>
            <person name="Ma J."/>
        </authorList>
    </citation>
    <scope>NUCLEOTIDE SEQUENCE [LARGE SCALE GENOMIC DNA]</scope>
    <source>
        <strain evidence="10">JCM 17858</strain>
    </source>
</reference>
<evidence type="ECO:0000256" key="6">
    <source>
        <dbReference type="ARBA" id="ARBA00023237"/>
    </source>
</evidence>
<dbReference type="SUPFAM" id="SSF49464">
    <property type="entry name" value="Carboxypeptidase regulatory domain-like"/>
    <property type="match status" value="1"/>
</dbReference>
<protein>
    <submittedName>
        <fullName evidence="9">TonB-dependent receptor</fullName>
    </submittedName>
</protein>
<name>A0ABP8R170_9SPHI</name>
<dbReference type="Pfam" id="PF07715">
    <property type="entry name" value="Plug"/>
    <property type="match status" value="1"/>
</dbReference>
<feature type="domain" description="TonB-dependent receptor plug" evidence="8">
    <location>
        <begin position="92"/>
        <end position="195"/>
    </location>
</feature>
<dbReference type="InterPro" id="IPR008969">
    <property type="entry name" value="CarboxyPept-like_regulatory"/>
</dbReference>
<dbReference type="Gene3D" id="2.170.130.10">
    <property type="entry name" value="TonB-dependent receptor, plug domain"/>
    <property type="match status" value="1"/>
</dbReference>
<evidence type="ECO:0000256" key="5">
    <source>
        <dbReference type="ARBA" id="ARBA00023136"/>
    </source>
</evidence>
<dbReference type="Gene3D" id="2.60.40.1120">
    <property type="entry name" value="Carboxypeptidase-like, regulatory domain"/>
    <property type="match status" value="1"/>
</dbReference>
<dbReference type="PROSITE" id="PS52016">
    <property type="entry name" value="TONB_DEPENDENT_REC_3"/>
    <property type="match status" value="1"/>
</dbReference>
<dbReference type="NCBIfam" id="TIGR04056">
    <property type="entry name" value="OMP_RagA_SusC"/>
    <property type="match status" value="1"/>
</dbReference>
<dbReference type="RefSeq" id="WP_345066508.1">
    <property type="nucleotide sequence ID" value="NZ_BAABGR010000015.1"/>
</dbReference>